<organism evidence="1 2">
    <name type="scientific">Leptospira interrogans str. UI 12758</name>
    <dbReference type="NCBI Taxonomy" id="1049938"/>
    <lineage>
        <taxon>Bacteria</taxon>
        <taxon>Pseudomonadati</taxon>
        <taxon>Spirochaetota</taxon>
        <taxon>Spirochaetia</taxon>
        <taxon>Leptospirales</taxon>
        <taxon>Leptospiraceae</taxon>
        <taxon>Leptospira</taxon>
    </lineage>
</organism>
<evidence type="ECO:0000313" key="1">
    <source>
        <dbReference type="EMBL" id="EKR53544.1"/>
    </source>
</evidence>
<dbReference type="RefSeq" id="WP_000573106.1">
    <property type="nucleotide sequence ID" value="NZ_AHNR02000064.1"/>
</dbReference>
<sequence length="72" mass="8742">MIESRKYFQPYNKFYEYSKNVKYSIPEYSKSKNNFQFSFYNKLIIFSKNLIKFLEKTFTKPKGKLSSRQISG</sequence>
<accession>A0A0E2D0K4</accession>
<evidence type="ECO:0000313" key="2">
    <source>
        <dbReference type="Proteomes" id="UP000001340"/>
    </source>
</evidence>
<name>A0A0E2D0K4_LEPIR</name>
<proteinExistence type="predicted"/>
<comment type="caution">
    <text evidence="1">The sequence shown here is derived from an EMBL/GenBank/DDBJ whole genome shotgun (WGS) entry which is preliminary data.</text>
</comment>
<dbReference type="EMBL" id="AHNR02000064">
    <property type="protein sequence ID" value="EKR53544.1"/>
    <property type="molecule type" value="Genomic_DNA"/>
</dbReference>
<reference evidence="1 2" key="1">
    <citation type="submission" date="2012-10" db="EMBL/GenBank/DDBJ databases">
        <authorList>
            <person name="Harkins D.M."/>
            <person name="Durkin A.S."/>
            <person name="Brinkac L.M."/>
            <person name="Haft D.H."/>
            <person name="Selengut J.D."/>
            <person name="Sanka R."/>
            <person name="DePew J."/>
            <person name="Purushe J."/>
            <person name="Chanthongthip A."/>
            <person name="Lattana O."/>
            <person name="Phetsouvanh R."/>
            <person name="Newton P.N."/>
            <person name="Vinetz J.M."/>
            <person name="Sutton G.G."/>
            <person name="Nierman W.C."/>
            <person name="Fouts D.E."/>
        </authorList>
    </citation>
    <scope>NUCLEOTIDE SEQUENCE [LARGE SCALE GENOMIC DNA]</scope>
    <source>
        <strain evidence="1 2">UI 12758</strain>
    </source>
</reference>
<dbReference type="AlphaFoldDB" id="A0A0E2D0K4"/>
<protein>
    <submittedName>
        <fullName evidence="1">Uncharacterized protein</fullName>
    </submittedName>
</protein>
<gene>
    <name evidence="1" type="ORF">LEP1GSC105_2667</name>
</gene>
<dbReference type="Proteomes" id="UP000001340">
    <property type="component" value="Unassembled WGS sequence"/>
</dbReference>